<dbReference type="Pfam" id="PF00582">
    <property type="entry name" value="Usp"/>
    <property type="match status" value="1"/>
</dbReference>
<evidence type="ECO:0000313" key="3">
    <source>
        <dbReference type="Proteomes" id="UP000011626"/>
    </source>
</evidence>
<dbReference type="PATRIC" id="fig|797114.5.peg.558"/>
<dbReference type="InterPro" id="IPR006016">
    <property type="entry name" value="UspA"/>
</dbReference>
<dbReference type="STRING" id="797114.C475_02774"/>
<evidence type="ECO:0000259" key="1">
    <source>
        <dbReference type="Pfam" id="PF00582"/>
    </source>
</evidence>
<dbReference type="RefSeq" id="WP_006882227.1">
    <property type="nucleotide sequence ID" value="NZ_AOIU01000007.1"/>
</dbReference>
<reference evidence="2 3" key="1">
    <citation type="journal article" date="2014" name="PLoS Genet.">
        <title>Phylogenetically driven sequencing of extremely halophilic archaea reveals strategies for static and dynamic osmo-response.</title>
        <authorList>
            <person name="Becker E.A."/>
            <person name="Seitzer P.M."/>
            <person name="Tritt A."/>
            <person name="Larsen D."/>
            <person name="Krusor M."/>
            <person name="Yao A.I."/>
            <person name="Wu D."/>
            <person name="Madern D."/>
            <person name="Eisen J.A."/>
            <person name="Darling A.E."/>
            <person name="Facciotti M.T."/>
        </authorList>
    </citation>
    <scope>NUCLEOTIDE SEQUENCE [LARGE SCALE GENOMIC DNA]</scope>
    <source>
        <strain evidence="2 3">2-9-1</strain>
    </source>
</reference>
<dbReference type="Proteomes" id="UP000011626">
    <property type="component" value="Unassembled WGS sequence"/>
</dbReference>
<evidence type="ECO:0000313" key="2">
    <source>
        <dbReference type="EMBL" id="ELZ29424.1"/>
    </source>
</evidence>
<dbReference type="eggNOG" id="arCOG00451">
    <property type="taxonomic scope" value="Archaea"/>
</dbReference>
<sequence length="238" mass="24765">MTRVLVPLAILEGASVSAGLLDLLETVDVTVLGYHVLPEQTPPDQARLQYEDRANEALDDVTEEFAATGGAADHRLVFTHDRRKSIDRVAAELEADAFAITGATGPVERLLVPVTGEVAVDRITDFVATLVGGRAIEVTLFLATGSAEGAGDEGRARLDDAAAALTDAGVAVETRTATGNPFDALVDAATGHDAVVMGEQAPSLSTLLFGEESERIAAETVGPVIVVRRPSEADPDPA</sequence>
<dbReference type="SUPFAM" id="SSF52402">
    <property type="entry name" value="Adenine nucleotide alpha hydrolases-like"/>
    <property type="match status" value="1"/>
</dbReference>
<gene>
    <name evidence="2" type="ORF">C475_02774</name>
</gene>
<name>M0D5I6_9EURY</name>
<dbReference type="OrthoDB" id="157328at2157"/>
<organism evidence="2 3">
    <name type="scientific">Halosimplex carlsbadense 2-9-1</name>
    <dbReference type="NCBI Taxonomy" id="797114"/>
    <lineage>
        <taxon>Archaea</taxon>
        <taxon>Methanobacteriati</taxon>
        <taxon>Methanobacteriota</taxon>
        <taxon>Stenosarchaea group</taxon>
        <taxon>Halobacteria</taxon>
        <taxon>Halobacteriales</taxon>
        <taxon>Haloarculaceae</taxon>
        <taxon>Halosimplex</taxon>
    </lineage>
</organism>
<dbReference type="AlphaFoldDB" id="M0D5I6"/>
<protein>
    <submittedName>
        <fullName evidence="2">UspA domain-containing protein</fullName>
    </submittedName>
</protein>
<proteinExistence type="predicted"/>
<dbReference type="Gene3D" id="3.40.50.12370">
    <property type="match status" value="1"/>
</dbReference>
<comment type="caution">
    <text evidence="2">The sequence shown here is derived from an EMBL/GenBank/DDBJ whole genome shotgun (WGS) entry which is preliminary data.</text>
</comment>
<keyword evidence="3" id="KW-1185">Reference proteome</keyword>
<dbReference type="PRINTS" id="PR01438">
    <property type="entry name" value="UNVRSLSTRESS"/>
</dbReference>
<dbReference type="InterPro" id="IPR006015">
    <property type="entry name" value="Universal_stress_UspA"/>
</dbReference>
<accession>M0D5I6</accession>
<dbReference type="EMBL" id="AOIU01000007">
    <property type="protein sequence ID" value="ELZ29424.1"/>
    <property type="molecule type" value="Genomic_DNA"/>
</dbReference>
<feature type="domain" description="UspA" evidence="1">
    <location>
        <begin position="152"/>
        <end position="228"/>
    </location>
</feature>